<dbReference type="AlphaFoldDB" id="A0A8T2PQP7"/>
<accession>A0A8T2PQP7</accession>
<dbReference type="EMBL" id="JAFBMS010000003">
    <property type="protein sequence ID" value="KAG9353675.1"/>
    <property type="molecule type" value="Genomic_DNA"/>
</dbReference>
<gene>
    <name evidence="1" type="ORF">JZ751_011797</name>
</gene>
<evidence type="ECO:0000313" key="2">
    <source>
        <dbReference type="Proteomes" id="UP000824540"/>
    </source>
</evidence>
<sequence length="57" mass="6435">MQNNFFAKKKKSKSSAQYCSTVQSMLCVVEPSVLSWKLVITLPRATELVLLFSRVVV</sequence>
<reference evidence="1" key="1">
    <citation type="thesis" date="2021" institute="BYU ScholarsArchive" country="Provo, UT, USA">
        <title>Applications of and Algorithms for Genome Assembly and Genomic Analyses with an Emphasis on Marine Teleosts.</title>
        <authorList>
            <person name="Pickett B.D."/>
        </authorList>
    </citation>
    <scope>NUCLEOTIDE SEQUENCE</scope>
    <source>
        <strain evidence="1">HI-2016</strain>
    </source>
</reference>
<dbReference type="Proteomes" id="UP000824540">
    <property type="component" value="Unassembled WGS sequence"/>
</dbReference>
<comment type="caution">
    <text evidence="1">The sequence shown here is derived from an EMBL/GenBank/DDBJ whole genome shotgun (WGS) entry which is preliminary data.</text>
</comment>
<keyword evidence="2" id="KW-1185">Reference proteome</keyword>
<proteinExistence type="predicted"/>
<name>A0A8T2PQP7_9TELE</name>
<protein>
    <submittedName>
        <fullName evidence="1">Uncharacterized protein</fullName>
    </submittedName>
</protein>
<evidence type="ECO:0000313" key="1">
    <source>
        <dbReference type="EMBL" id="KAG9353675.1"/>
    </source>
</evidence>
<organism evidence="1 2">
    <name type="scientific">Albula glossodonta</name>
    <name type="common">roundjaw bonefish</name>
    <dbReference type="NCBI Taxonomy" id="121402"/>
    <lineage>
        <taxon>Eukaryota</taxon>
        <taxon>Metazoa</taxon>
        <taxon>Chordata</taxon>
        <taxon>Craniata</taxon>
        <taxon>Vertebrata</taxon>
        <taxon>Euteleostomi</taxon>
        <taxon>Actinopterygii</taxon>
        <taxon>Neopterygii</taxon>
        <taxon>Teleostei</taxon>
        <taxon>Albuliformes</taxon>
        <taxon>Albulidae</taxon>
        <taxon>Albula</taxon>
    </lineage>
</organism>